<evidence type="ECO:0008006" key="3">
    <source>
        <dbReference type="Google" id="ProtNLM"/>
    </source>
</evidence>
<organism evidence="2">
    <name type="scientific">Candidatus Kentrum sp. DK</name>
    <dbReference type="NCBI Taxonomy" id="2126562"/>
    <lineage>
        <taxon>Bacteria</taxon>
        <taxon>Pseudomonadati</taxon>
        <taxon>Pseudomonadota</taxon>
        <taxon>Gammaproteobacteria</taxon>
        <taxon>Candidatus Kentrum</taxon>
    </lineage>
</organism>
<sequence length="203" mass="23188">MTDKELKALVASLAIDQKEIAAAQKETDRQIKETDRQLKKTAKEIRELGKQIGGLGRKFGGFTEGMALPSLKKVLRERFHMETIAPRVETARNGRNMELDVLGYANGKENRLVVVEVKSRLTQDSIEQMERIMTDFDKAFPEHADKQRFGIIAAVDISPEMEKQTLDRGFYLARIQDELFTLHTPKSFQPRYFGNGSATRNYH</sequence>
<dbReference type="EMBL" id="CAADEY010000006">
    <property type="protein sequence ID" value="VFJ43710.1"/>
    <property type="molecule type" value="Genomic_DNA"/>
</dbReference>
<dbReference type="Pfam" id="PF12644">
    <property type="entry name" value="DUF3782"/>
    <property type="match status" value="1"/>
</dbReference>
<evidence type="ECO:0000256" key="1">
    <source>
        <dbReference type="SAM" id="Coils"/>
    </source>
</evidence>
<reference evidence="2" key="1">
    <citation type="submission" date="2019-02" db="EMBL/GenBank/DDBJ databases">
        <authorList>
            <person name="Gruber-Vodicka R. H."/>
            <person name="Seah K. B. B."/>
        </authorList>
    </citation>
    <scope>NUCLEOTIDE SEQUENCE</scope>
    <source>
        <strain evidence="2">BECK_DK161</strain>
    </source>
</reference>
<evidence type="ECO:0000313" key="2">
    <source>
        <dbReference type="EMBL" id="VFJ43710.1"/>
    </source>
</evidence>
<dbReference type="PANTHER" id="PTHR38753">
    <property type="entry name" value="SLR1441 PROTEIN"/>
    <property type="match status" value="1"/>
</dbReference>
<dbReference type="InterPro" id="IPR024271">
    <property type="entry name" value="DUF3782"/>
</dbReference>
<name>A0A450RX56_9GAMM</name>
<dbReference type="InterPro" id="IPR011335">
    <property type="entry name" value="Restrct_endonuc-II-like"/>
</dbReference>
<protein>
    <recommendedName>
        <fullName evidence="3">DUF3782 domain-containing protein</fullName>
    </recommendedName>
</protein>
<feature type="coiled-coil region" evidence="1">
    <location>
        <begin position="6"/>
        <end position="51"/>
    </location>
</feature>
<gene>
    <name evidence="2" type="ORF">BECKDK2373C_GA0170839_100635</name>
</gene>
<proteinExistence type="predicted"/>
<accession>A0A450RX56</accession>
<dbReference type="AlphaFoldDB" id="A0A450RX56"/>
<dbReference type="PANTHER" id="PTHR38753:SF1">
    <property type="entry name" value="SLR1441 PROTEIN"/>
    <property type="match status" value="1"/>
</dbReference>
<dbReference type="SUPFAM" id="SSF52980">
    <property type="entry name" value="Restriction endonuclease-like"/>
    <property type="match status" value="1"/>
</dbReference>
<keyword evidence="1" id="KW-0175">Coiled coil</keyword>